<reference evidence="1" key="2">
    <citation type="journal article" date="2022" name="Res Sq">
        <title>Comparative Genomics Reveals Insights into the Divergent Evolution of Astigmatic Mites and Household Pest Adaptations.</title>
        <authorList>
            <person name="Xiong Q."/>
            <person name="Wan A.T.-Y."/>
            <person name="Liu X.-Y."/>
            <person name="Fung C.S.-H."/>
            <person name="Xiao X."/>
            <person name="Malainual N."/>
            <person name="Hou J."/>
            <person name="Wang L."/>
            <person name="Wang M."/>
            <person name="Yang K."/>
            <person name="Cui Y."/>
            <person name="Leung E."/>
            <person name="Nong W."/>
            <person name="Shin S.-K."/>
            <person name="Au S."/>
            <person name="Jeong K.Y."/>
            <person name="Chew F.T."/>
            <person name="Hui J."/>
            <person name="Leung T.F."/>
            <person name="Tungtrongchitr A."/>
            <person name="Zhong N."/>
            <person name="Liu Z."/>
            <person name="Tsui S."/>
        </authorList>
    </citation>
    <scope>NUCLEOTIDE SEQUENCE</scope>
    <source>
        <strain evidence="1">Derf</strain>
        <tissue evidence="1">Whole organism</tissue>
    </source>
</reference>
<dbReference type="EMBL" id="ASGP02000003">
    <property type="protein sequence ID" value="KAH9517484.1"/>
    <property type="molecule type" value="Genomic_DNA"/>
</dbReference>
<proteinExistence type="predicted"/>
<gene>
    <name evidence="1" type="ORF">DERF_008157</name>
</gene>
<reference evidence="1" key="1">
    <citation type="submission" date="2013-05" db="EMBL/GenBank/DDBJ databases">
        <authorList>
            <person name="Yim A.K.Y."/>
            <person name="Chan T.F."/>
            <person name="Ji K.M."/>
            <person name="Liu X.Y."/>
            <person name="Zhou J.W."/>
            <person name="Li R.Q."/>
            <person name="Yang K.Y."/>
            <person name="Li J."/>
            <person name="Li M."/>
            <person name="Law P.T.W."/>
            <person name="Wu Y.L."/>
            <person name="Cai Z.L."/>
            <person name="Qin H."/>
            <person name="Bao Y."/>
            <person name="Leung R.K.K."/>
            <person name="Ng P.K.S."/>
            <person name="Zou J."/>
            <person name="Zhong X.J."/>
            <person name="Ran P.X."/>
            <person name="Zhong N.S."/>
            <person name="Liu Z.G."/>
            <person name="Tsui S.K.W."/>
        </authorList>
    </citation>
    <scope>NUCLEOTIDE SEQUENCE</scope>
    <source>
        <strain evidence="1">Derf</strain>
        <tissue evidence="1">Whole organism</tissue>
    </source>
</reference>
<dbReference type="AlphaFoldDB" id="A0A922L6Q0"/>
<keyword evidence="2" id="KW-1185">Reference proteome</keyword>
<evidence type="ECO:0000313" key="2">
    <source>
        <dbReference type="Proteomes" id="UP000790347"/>
    </source>
</evidence>
<comment type="caution">
    <text evidence="1">The sequence shown here is derived from an EMBL/GenBank/DDBJ whole genome shotgun (WGS) entry which is preliminary data.</text>
</comment>
<name>A0A922L6Q0_DERFA</name>
<organism evidence="1 2">
    <name type="scientific">Dermatophagoides farinae</name>
    <name type="common">American house dust mite</name>
    <dbReference type="NCBI Taxonomy" id="6954"/>
    <lineage>
        <taxon>Eukaryota</taxon>
        <taxon>Metazoa</taxon>
        <taxon>Ecdysozoa</taxon>
        <taxon>Arthropoda</taxon>
        <taxon>Chelicerata</taxon>
        <taxon>Arachnida</taxon>
        <taxon>Acari</taxon>
        <taxon>Acariformes</taxon>
        <taxon>Sarcoptiformes</taxon>
        <taxon>Astigmata</taxon>
        <taxon>Psoroptidia</taxon>
        <taxon>Analgoidea</taxon>
        <taxon>Pyroglyphidae</taxon>
        <taxon>Dermatophagoidinae</taxon>
        <taxon>Dermatophagoides</taxon>
    </lineage>
</organism>
<protein>
    <submittedName>
        <fullName evidence="1">Uncharacterized protein</fullName>
    </submittedName>
</protein>
<accession>A0A922L6Q0</accession>
<evidence type="ECO:0000313" key="1">
    <source>
        <dbReference type="EMBL" id="KAH9517484.1"/>
    </source>
</evidence>
<sequence>MVGSIATPGCEYTEAIIKPFISMTTKSVYDSDDIIIGVIIGLKIKIQLRTGKQTLDVGGLLLIG</sequence>
<dbReference type="Proteomes" id="UP000790347">
    <property type="component" value="Unassembled WGS sequence"/>
</dbReference>